<dbReference type="PROSITE" id="PS00092">
    <property type="entry name" value="N6_MTASE"/>
    <property type="match status" value="1"/>
</dbReference>
<comment type="similarity">
    <text evidence="6">Belongs to the methyltransferase superfamily. tRNA (adenine-N(6)-)-methyltransferase family.</text>
</comment>
<dbReference type="eggNOG" id="COG4123">
    <property type="taxonomic scope" value="Bacteria"/>
</dbReference>
<keyword evidence="3 6" id="KW-0808">Transferase</keyword>
<dbReference type="HAMAP" id="MF_01872">
    <property type="entry name" value="tRNA_methyltr_YfiC"/>
    <property type="match status" value="1"/>
</dbReference>
<dbReference type="GO" id="GO:0003676">
    <property type="term" value="F:nucleic acid binding"/>
    <property type="evidence" value="ECO:0007669"/>
    <property type="project" value="InterPro"/>
</dbReference>
<keyword evidence="9" id="KW-1185">Reference proteome</keyword>
<evidence type="ECO:0000256" key="4">
    <source>
        <dbReference type="ARBA" id="ARBA00022691"/>
    </source>
</evidence>
<dbReference type="HOGENOM" id="CLU_061983_0_0_6"/>
<comment type="subcellular location">
    <subcellularLocation>
        <location evidence="6">Cytoplasm</location>
    </subcellularLocation>
</comment>
<protein>
    <recommendedName>
        <fullName evidence="6">tRNA1(Val) (adenine(37)-N6)-methyltransferase</fullName>
        <ecNumber evidence="6">2.1.1.223</ecNumber>
    </recommendedName>
    <alternativeName>
        <fullName evidence="6">tRNA m6A37 methyltransferase</fullName>
    </alternativeName>
</protein>
<evidence type="ECO:0000256" key="1">
    <source>
        <dbReference type="ARBA" id="ARBA00022490"/>
    </source>
</evidence>
<evidence type="ECO:0000256" key="5">
    <source>
        <dbReference type="ARBA" id="ARBA00022694"/>
    </source>
</evidence>
<keyword evidence="4 6" id="KW-0949">S-adenosyl-L-methionine</keyword>
<feature type="domain" description="Methyltransferase small" evidence="7">
    <location>
        <begin position="36"/>
        <end position="139"/>
    </location>
</feature>
<dbReference type="PANTHER" id="PTHR47739">
    <property type="entry name" value="TRNA1(VAL) (ADENINE(37)-N6)-METHYLTRANSFERASE"/>
    <property type="match status" value="1"/>
</dbReference>
<dbReference type="InterPro" id="IPR007848">
    <property type="entry name" value="Small_mtfrase_dom"/>
</dbReference>
<dbReference type="GO" id="GO:0008033">
    <property type="term" value="P:tRNA processing"/>
    <property type="evidence" value="ECO:0007669"/>
    <property type="project" value="UniProtKB-UniRule"/>
</dbReference>
<dbReference type="GO" id="GO:0032259">
    <property type="term" value="P:methylation"/>
    <property type="evidence" value="ECO:0007669"/>
    <property type="project" value="UniProtKB-KW"/>
</dbReference>
<dbReference type="InterPro" id="IPR002052">
    <property type="entry name" value="DNA_methylase_N6_adenine_CS"/>
</dbReference>
<dbReference type="EC" id="2.1.1.223" evidence="6"/>
<accession>F5Z9A3</accession>
<organism evidence="8 9">
    <name type="scientific">Alteromonas naphthalenivorans</name>
    <dbReference type="NCBI Taxonomy" id="715451"/>
    <lineage>
        <taxon>Bacteria</taxon>
        <taxon>Pseudomonadati</taxon>
        <taxon>Pseudomonadota</taxon>
        <taxon>Gammaproteobacteria</taxon>
        <taxon>Alteromonadales</taxon>
        <taxon>Alteromonadaceae</taxon>
        <taxon>Alteromonas/Salinimonas group</taxon>
        <taxon>Alteromonas</taxon>
    </lineage>
</organism>
<sequence>MVALEHHVLENTNKNIKRTTMFRCKQFVVNQTNCAMKVNTDSMILGSWAKPNQSAHILDIGTGTGILALMMAQQSLASAKITAIDIDEGAALQASANVGASPWPTKIVVQHTKLSDLVADNTFDFIVSNPPYFEQVKGHSHAYNSQSDTREQARQTVSLTPAHLFSFVIEHLTSTGEFYCLYPFARESEITDLAAEIGLATNRILRVQHNDQHSPYVTVFCMSKQHKKSVIENLVIRDESGDYSSRFKALCRDFYLRF</sequence>
<dbReference type="KEGG" id="alt:ambt_00560"/>
<gene>
    <name evidence="8" type="ordered locus">ambt_00560</name>
</gene>
<dbReference type="Pfam" id="PF05175">
    <property type="entry name" value="MTS"/>
    <property type="match status" value="1"/>
</dbReference>
<reference evidence="8 9" key="1">
    <citation type="journal article" date="2011" name="J. Bacteriol.">
        <title>Complete genome sequence of the polycyclic aromatic hydrocarbon-degrading bacterium Alteromonas sp. strain SN2.</title>
        <authorList>
            <person name="Jin H.M."/>
            <person name="Jeong H."/>
            <person name="Moon E.J."/>
            <person name="Math R.K."/>
            <person name="Lee K."/>
            <person name="Kim H.J."/>
            <person name="Jeon C.O."/>
            <person name="Oh T.K."/>
            <person name="Kim J.F."/>
        </authorList>
    </citation>
    <scope>NUCLEOTIDE SEQUENCE [LARGE SCALE GENOMIC DNA]</scope>
    <source>
        <strain evidence="9">JCM 17741 / KACC 18427 / KCTC 11700BP / SN2</strain>
    </source>
</reference>
<name>F5Z9A3_ALTNA</name>
<keyword evidence="1 6" id="KW-0963">Cytoplasm</keyword>
<evidence type="ECO:0000256" key="3">
    <source>
        <dbReference type="ARBA" id="ARBA00022679"/>
    </source>
</evidence>
<dbReference type="InterPro" id="IPR029063">
    <property type="entry name" value="SAM-dependent_MTases_sf"/>
</dbReference>
<dbReference type="AlphaFoldDB" id="F5Z9A3"/>
<keyword evidence="2 6" id="KW-0489">Methyltransferase</keyword>
<comment type="function">
    <text evidence="6">Specifically methylates the adenine in position 37 of tRNA(1)(Val) (anticodon cmo5UAC).</text>
</comment>
<keyword evidence="5 6" id="KW-0819">tRNA processing</keyword>
<evidence type="ECO:0000259" key="7">
    <source>
        <dbReference type="Pfam" id="PF05175"/>
    </source>
</evidence>
<dbReference type="InterPro" id="IPR022882">
    <property type="entry name" value="tRNA_adenine-N6_MeTrfase"/>
</dbReference>
<dbReference type="PANTHER" id="PTHR47739:SF1">
    <property type="entry name" value="TRNA1(VAL) (ADENINE(37)-N6)-METHYLTRANSFERASE"/>
    <property type="match status" value="1"/>
</dbReference>
<proteinExistence type="inferred from homology"/>
<evidence type="ECO:0000313" key="9">
    <source>
        <dbReference type="Proteomes" id="UP000000683"/>
    </source>
</evidence>
<dbReference type="CDD" id="cd02440">
    <property type="entry name" value="AdoMet_MTases"/>
    <property type="match status" value="1"/>
</dbReference>
<dbReference type="EMBL" id="CP002339">
    <property type="protein sequence ID" value="AEF01671.1"/>
    <property type="molecule type" value="Genomic_DNA"/>
</dbReference>
<dbReference type="GO" id="GO:0016430">
    <property type="term" value="F:tRNA (adenine-N6)-methyltransferase activity"/>
    <property type="evidence" value="ECO:0007669"/>
    <property type="project" value="UniProtKB-UniRule"/>
</dbReference>
<dbReference type="Gene3D" id="3.40.50.150">
    <property type="entry name" value="Vaccinia Virus protein VP39"/>
    <property type="match status" value="1"/>
</dbReference>
<comment type="catalytic activity">
    <reaction evidence="6">
        <text>adenosine(37) in tRNA1(Val) + S-adenosyl-L-methionine = N(6)-methyladenosine(37) in tRNA1(Val) + S-adenosyl-L-homocysteine + H(+)</text>
        <dbReference type="Rhea" id="RHEA:43160"/>
        <dbReference type="Rhea" id="RHEA-COMP:10369"/>
        <dbReference type="Rhea" id="RHEA-COMP:10370"/>
        <dbReference type="ChEBI" id="CHEBI:15378"/>
        <dbReference type="ChEBI" id="CHEBI:57856"/>
        <dbReference type="ChEBI" id="CHEBI:59789"/>
        <dbReference type="ChEBI" id="CHEBI:74411"/>
        <dbReference type="ChEBI" id="CHEBI:74449"/>
        <dbReference type="EC" id="2.1.1.223"/>
    </reaction>
</comment>
<evidence type="ECO:0000313" key="8">
    <source>
        <dbReference type="EMBL" id="AEF01671.1"/>
    </source>
</evidence>
<dbReference type="InterPro" id="IPR050210">
    <property type="entry name" value="tRNA_Adenine-N(6)_MTase"/>
</dbReference>
<evidence type="ECO:0000256" key="2">
    <source>
        <dbReference type="ARBA" id="ARBA00022603"/>
    </source>
</evidence>
<dbReference type="GO" id="GO:0005737">
    <property type="term" value="C:cytoplasm"/>
    <property type="evidence" value="ECO:0007669"/>
    <property type="project" value="UniProtKB-SubCell"/>
</dbReference>
<dbReference type="SUPFAM" id="SSF53335">
    <property type="entry name" value="S-adenosyl-L-methionine-dependent methyltransferases"/>
    <property type="match status" value="1"/>
</dbReference>
<dbReference type="Proteomes" id="UP000000683">
    <property type="component" value="Chromosome"/>
</dbReference>
<evidence type="ECO:0000256" key="6">
    <source>
        <dbReference type="HAMAP-Rule" id="MF_01872"/>
    </source>
</evidence>